<evidence type="ECO:0000313" key="1">
    <source>
        <dbReference type="EMBL" id="MBX67295.1"/>
    </source>
</evidence>
<name>A0A2P2QK52_RHIMU</name>
<reference evidence="1" key="1">
    <citation type="submission" date="2018-02" db="EMBL/GenBank/DDBJ databases">
        <title>Rhizophora mucronata_Transcriptome.</title>
        <authorList>
            <person name="Meera S.P."/>
            <person name="Sreeshan A."/>
            <person name="Augustine A."/>
        </authorList>
    </citation>
    <scope>NUCLEOTIDE SEQUENCE</scope>
    <source>
        <tissue evidence="1">Leaf</tissue>
    </source>
</reference>
<organism evidence="1">
    <name type="scientific">Rhizophora mucronata</name>
    <name type="common">Asiatic mangrove</name>
    <dbReference type="NCBI Taxonomy" id="61149"/>
    <lineage>
        <taxon>Eukaryota</taxon>
        <taxon>Viridiplantae</taxon>
        <taxon>Streptophyta</taxon>
        <taxon>Embryophyta</taxon>
        <taxon>Tracheophyta</taxon>
        <taxon>Spermatophyta</taxon>
        <taxon>Magnoliopsida</taxon>
        <taxon>eudicotyledons</taxon>
        <taxon>Gunneridae</taxon>
        <taxon>Pentapetalae</taxon>
        <taxon>rosids</taxon>
        <taxon>fabids</taxon>
        <taxon>Malpighiales</taxon>
        <taxon>Rhizophoraceae</taxon>
        <taxon>Rhizophora</taxon>
    </lineage>
</organism>
<sequence length="24" mass="2577">MPHGQLLVNDAIKSSALPEIRGDD</sequence>
<dbReference type="AlphaFoldDB" id="A0A2P2QK52"/>
<protein>
    <submittedName>
        <fullName evidence="1">Uncharacterized protein</fullName>
    </submittedName>
</protein>
<dbReference type="EMBL" id="GGEC01086811">
    <property type="protein sequence ID" value="MBX67295.1"/>
    <property type="molecule type" value="Transcribed_RNA"/>
</dbReference>
<proteinExistence type="predicted"/>
<accession>A0A2P2QK52</accession>